<reference evidence="2 3" key="1">
    <citation type="submission" date="2018-01" db="EMBL/GenBank/DDBJ databases">
        <title>The whole genome sequencing and assembly of Halobacillus litoralis ERB031 strain.</title>
        <authorList>
            <person name="Lee S.-J."/>
            <person name="Park M.-K."/>
            <person name="Kim J.-Y."/>
            <person name="Lee Y.-J."/>
            <person name="Yi H."/>
            <person name="Bahn Y.-S."/>
            <person name="Kim J.F."/>
            <person name="Lee D.-W."/>
        </authorList>
    </citation>
    <scope>NUCLEOTIDE SEQUENCE [LARGE SCALE GENOMIC DNA]</scope>
    <source>
        <strain evidence="2 3">ERB 031</strain>
    </source>
</reference>
<sequence length="114" mass="13355">MSEQKEVEDMEKFMTILMDVKVSLAQQNQKLDNVLDMKRKVEETQVVANEADRVSKQNKKDIKEWDEKMEKKADRDDVERIIKQKDNWQRNLPAWVAVVIAVMGFLSRFISIGG</sequence>
<proteinExistence type="predicted"/>
<organism evidence="2 3">
    <name type="scientific">Halobacillus litoralis</name>
    <dbReference type="NCBI Taxonomy" id="45668"/>
    <lineage>
        <taxon>Bacteria</taxon>
        <taxon>Bacillati</taxon>
        <taxon>Bacillota</taxon>
        <taxon>Bacilli</taxon>
        <taxon>Bacillales</taxon>
        <taxon>Bacillaceae</taxon>
        <taxon>Halobacillus</taxon>
    </lineage>
</organism>
<evidence type="ECO:0000313" key="2">
    <source>
        <dbReference type="EMBL" id="QAS52364.1"/>
    </source>
</evidence>
<dbReference type="AlphaFoldDB" id="A0A410MC93"/>
<accession>A0A410MC93</accession>
<keyword evidence="1" id="KW-1133">Transmembrane helix</keyword>
<name>A0A410MC93_9BACI</name>
<feature type="transmembrane region" description="Helical" evidence="1">
    <location>
        <begin position="92"/>
        <end position="110"/>
    </location>
</feature>
<evidence type="ECO:0000256" key="1">
    <source>
        <dbReference type="SAM" id="Phobius"/>
    </source>
</evidence>
<protein>
    <submittedName>
        <fullName evidence="2">Uncharacterized protein</fullName>
    </submittedName>
</protein>
<dbReference type="EMBL" id="CP026118">
    <property type="protein sequence ID" value="QAS52364.1"/>
    <property type="molecule type" value="Genomic_DNA"/>
</dbReference>
<dbReference type="RefSeq" id="WP_128524651.1">
    <property type="nucleotide sequence ID" value="NZ_CP026118.1"/>
</dbReference>
<evidence type="ECO:0000313" key="3">
    <source>
        <dbReference type="Proteomes" id="UP000287756"/>
    </source>
</evidence>
<gene>
    <name evidence="2" type="ORF">HLI_09030</name>
</gene>
<dbReference type="Proteomes" id="UP000287756">
    <property type="component" value="Chromosome"/>
</dbReference>
<keyword evidence="1" id="KW-0472">Membrane</keyword>
<keyword evidence="1" id="KW-0812">Transmembrane</keyword>
<dbReference type="OrthoDB" id="2721761at2"/>
<dbReference type="KEGG" id="hli:HLI_09030"/>